<dbReference type="PROSITE" id="PS50113">
    <property type="entry name" value="PAC"/>
    <property type="match status" value="1"/>
</dbReference>
<feature type="domain" description="PAC" evidence="12">
    <location>
        <begin position="499"/>
        <end position="551"/>
    </location>
</feature>
<dbReference type="SMART" id="SM00091">
    <property type="entry name" value="PAS"/>
    <property type="match status" value="1"/>
</dbReference>
<dbReference type="SMART" id="SM00086">
    <property type="entry name" value="PAC"/>
    <property type="match status" value="1"/>
</dbReference>
<dbReference type="EMBL" id="JABBFX010000001">
    <property type="protein sequence ID" value="NML44971.1"/>
    <property type="molecule type" value="Genomic_DNA"/>
</dbReference>
<dbReference type="CDD" id="cd17546">
    <property type="entry name" value="REC_hyHK_CKI1_RcsC-like"/>
    <property type="match status" value="1"/>
</dbReference>
<dbReference type="SUPFAM" id="SSF55785">
    <property type="entry name" value="PYP-like sensor domain (PAS domain)"/>
    <property type="match status" value="1"/>
</dbReference>
<dbReference type="PANTHER" id="PTHR43547">
    <property type="entry name" value="TWO-COMPONENT HISTIDINE KINASE"/>
    <property type="match status" value="1"/>
</dbReference>
<comment type="catalytic activity">
    <reaction evidence="1">
        <text>ATP + protein L-histidine = ADP + protein N-phospho-L-histidine.</text>
        <dbReference type="EC" id="2.7.13.3"/>
    </reaction>
</comment>
<evidence type="ECO:0000256" key="8">
    <source>
        <dbReference type="SAM" id="SignalP"/>
    </source>
</evidence>
<feature type="transmembrane region" description="Helical" evidence="7">
    <location>
        <begin position="355"/>
        <end position="372"/>
    </location>
</feature>
<dbReference type="NCBIfam" id="TIGR00229">
    <property type="entry name" value="sensory_box"/>
    <property type="match status" value="1"/>
</dbReference>
<dbReference type="Proteomes" id="UP000541185">
    <property type="component" value="Unassembled WGS sequence"/>
</dbReference>
<dbReference type="GO" id="GO:0000155">
    <property type="term" value="F:phosphorelay sensor kinase activity"/>
    <property type="evidence" value="ECO:0007669"/>
    <property type="project" value="InterPro"/>
</dbReference>
<dbReference type="Gene3D" id="1.20.120.160">
    <property type="entry name" value="HPT domain"/>
    <property type="match status" value="1"/>
</dbReference>
<feature type="transmembrane region" description="Helical" evidence="7">
    <location>
        <begin position="229"/>
        <end position="245"/>
    </location>
</feature>
<evidence type="ECO:0000259" key="9">
    <source>
        <dbReference type="PROSITE" id="PS50109"/>
    </source>
</evidence>
<dbReference type="InterPro" id="IPR005467">
    <property type="entry name" value="His_kinase_dom"/>
</dbReference>
<protein>
    <recommendedName>
        <fullName evidence="2">histidine kinase</fullName>
        <ecNumber evidence="2">2.7.13.3</ecNumber>
    </recommendedName>
</protein>
<dbReference type="InterPro" id="IPR003594">
    <property type="entry name" value="HATPase_dom"/>
</dbReference>
<feature type="domain" description="PAS" evidence="11">
    <location>
        <begin position="417"/>
        <end position="489"/>
    </location>
</feature>
<gene>
    <name evidence="13" type="ORF">HHL11_14530</name>
</gene>
<keyword evidence="7" id="KW-0472">Membrane</keyword>
<dbReference type="InterPro" id="IPR013655">
    <property type="entry name" value="PAS_fold_3"/>
</dbReference>
<dbReference type="SUPFAM" id="SSF55874">
    <property type="entry name" value="ATPase domain of HSP90 chaperone/DNA topoisomerase II/histidine kinase"/>
    <property type="match status" value="1"/>
</dbReference>
<dbReference type="PROSITE" id="PS50109">
    <property type="entry name" value="HIS_KIN"/>
    <property type="match status" value="1"/>
</dbReference>
<dbReference type="InterPro" id="IPR001789">
    <property type="entry name" value="Sig_transdc_resp-reg_receiver"/>
</dbReference>
<evidence type="ECO:0000256" key="1">
    <source>
        <dbReference type="ARBA" id="ARBA00000085"/>
    </source>
</evidence>
<dbReference type="PANTHER" id="PTHR43547:SF2">
    <property type="entry name" value="HYBRID SIGNAL TRANSDUCTION HISTIDINE KINASE C"/>
    <property type="match status" value="1"/>
</dbReference>
<proteinExistence type="predicted"/>
<dbReference type="AlphaFoldDB" id="A0A848H621"/>
<keyword evidence="7" id="KW-0812">Transmembrane</keyword>
<dbReference type="InterPro" id="IPR036097">
    <property type="entry name" value="HisK_dim/P_sf"/>
</dbReference>
<dbReference type="Pfam" id="PF07695">
    <property type="entry name" value="7TMR-DISM_7TM"/>
    <property type="match status" value="1"/>
</dbReference>
<name>A0A848H621_9BURK</name>
<dbReference type="InterPro" id="IPR000700">
    <property type="entry name" value="PAS-assoc_C"/>
</dbReference>
<dbReference type="CDD" id="cd00130">
    <property type="entry name" value="PAS"/>
    <property type="match status" value="1"/>
</dbReference>
<evidence type="ECO:0000259" key="10">
    <source>
        <dbReference type="PROSITE" id="PS50110"/>
    </source>
</evidence>
<feature type="transmembrane region" description="Helical" evidence="7">
    <location>
        <begin position="378"/>
        <end position="400"/>
    </location>
</feature>
<dbReference type="RefSeq" id="WP_169419067.1">
    <property type="nucleotide sequence ID" value="NZ_JABBFX010000001.1"/>
</dbReference>
<feature type="transmembrane region" description="Helical" evidence="7">
    <location>
        <begin position="297"/>
        <end position="317"/>
    </location>
</feature>
<evidence type="ECO:0000256" key="5">
    <source>
        <dbReference type="SAM" id="Coils"/>
    </source>
</evidence>
<evidence type="ECO:0000259" key="12">
    <source>
        <dbReference type="PROSITE" id="PS50113"/>
    </source>
</evidence>
<dbReference type="Pfam" id="PF00512">
    <property type="entry name" value="HisKA"/>
    <property type="match status" value="1"/>
</dbReference>
<dbReference type="SMART" id="SM00387">
    <property type="entry name" value="HATPase_c"/>
    <property type="match status" value="1"/>
</dbReference>
<keyword evidence="5" id="KW-0175">Coiled coil</keyword>
<accession>A0A848H621</accession>
<dbReference type="SMART" id="SM00388">
    <property type="entry name" value="HisKA"/>
    <property type="match status" value="1"/>
</dbReference>
<dbReference type="Pfam" id="PF02518">
    <property type="entry name" value="HATPase_c"/>
    <property type="match status" value="1"/>
</dbReference>
<dbReference type="EC" id="2.7.13.3" evidence="2"/>
<evidence type="ECO:0000256" key="7">
    <source>
        <dbReference type="SAM" id="Phobius"/>
    </source>
</evidence>
<dbReference type="InterPro" id="IPR003661">
    <property type="entry name" value="HisK_dim/P_dom"/>
</dbReference>
<evidence type="ECO:0000256" key="4">
    <source>
        <dbReference type="PROSITE-ProRule" id="PRU00169"/>
    </source>
</evidence>
<dbReference type="InterPro" id="IPR011006">
    <property type="entry name" value="CheY-like_superfamily"/>
</dbReference>
<dbReference type="Gene3D" id="2.10.70.100">
    <property type="match status" value="1"/>
</dbReference>
<dbReference type="SUPFAM" id="SSF47226">
    <property type="entry name" value="Histidine-containing phosphotransfer domain, HPT domain"/>
    <property type="match status" value="1"/>
</dbReference>
<dbReference type="InterPro" id="IPR036890">
    <property type="entry name" value="HATPase_C_sf"/>
</dbReference>
<feature type="signal peptide" evidence="8">
    <location>
        <begin position="1"/>
        <end position="26"/>
    </location>
</feature>
<dbReference type="Pfam" id="PF00072">
    <property type="entry name" value="Response_reg"/>
    <property type="match status" value="1"/>
</dbReference>
<dbReference type="SMART" id="SM00448">
    <property type="entry name" value="REC"/>
    <property type="match status" value="1"/>
</dbReference>
<sequence>MRAGDCWRQGLALAAGCLLLLGAATAAPSTPEPVARQAVLDLSAPGATAGLHELRGDWGFIWQRFRDPEHPSLPGTIAHVPGDWNELPTGGKPPGPEGYGTYVLEVRCPEGEQLALMVPVERTAMRLYVNGRLAAAQGDPGASPAQAQPAIARRAILTDPYSCPLQITAHVSNYEHRAGGMIRAPVAGPLELLAKEYNQRLALDTLLVGAYLVLGVAPIVFWLGRRQDTAPLFTGLFCLAQMAYVDMMGDRMLLQLASPETPWETYLTTEYLAWFASMALFPKMADKLFPRTVHAMAVRLALLLFGLGAAAVVLLPARVFSELVVYGQVAGAAIALYVSLALLRATRHGRPDAGVLLAGMGFLGLVLAVNVVQFYTGLALSSITAFGQLAFVLTGPMVLLRRLGRALTVEELRTAEQREKVDLLVRATQAGILDWDDTRNVTRYSPRLLEIMGYPHGTETADWPQFFEHIHPEDRALVQDEFTNQLRDRSVRDAELRHEPMEYRLLRRDGTPVWVHAEAISVRGRDGRTLRYISSFLDITGHRQVAERLQRQNEALAENARLREDVERMSRHDLKTPLNSIIGVARLLREDAHLQPEQRELLAISERAGYRMLEMVNLSLDLHRMETGTYEFRPQAVNLVDVVSRVLLDLQSLDAAAQVPVQMGQAFTGPVYARAEELLCYSILANLLKNAIEATPPDSKVSLSIMPGDPVRVNIHNPTRVPAAVEAHFFEKYVTAGKSGGTGLGTYSARLMARVQEGELAMSTGSHGTVLTLTLRGLGAEQLPAARSPGRRPTSAPVAPLTLADIPATRVLLADDDEYNRLLLLRYLPAPPFTVDVAANGHDAIAAMERHWPDLVLIDMEMPRMNGLEAVHWIRDREAREGREPSPIVMMSSNDDPGSVRRGLGAGSNRYLTKPFTREALLAVIHELVTGVVSGPAPLPPQPRLRDDQPPSTPEASVRVDAELLQEVPAFLASRRAMVASMAQALATGDREQLRSVAHRAAGGLALFGFHWAAWQSRRISQQAAGAETQALERDIAALKDHLENVQVS</sequence>
<feature type="transmembrane region" description="Helical" evidence="7">
    <location>
        <begin position="323"/>
        <end position="343"/>
    </location>
</feature>
<evidence type="ECO:0000259" key="11">
    <source>
        <dbReference type="PROSITE" id="PS50112"/>
    </source>
</evidence>
<evidence type="ECO:0000313" key="13">
    <source>
        <dbReference type="EMBL" id="NML44971.1"/>
    </source>
</evidence>
<dbReference type="Gene3D" id="3.40.50.2300">
    <property type="match status" value="1"/>
</dbReference>
<organism evidence="13 14">
    <name type="scientific">Ramlibacter agri</name>
    <dbReference type="NCBI Taxonomy" id="2728837"/>
    <lineage>
        <taxon>Bacteria</taxon>
        <taxon>Pseudomonadati</taxon>
        <taxon>Pseudomonadota</taxon>
        <taxon>Betaproteobacteria</taxon>
        <taxon>Burkholderiales</taxon>
        <taxon>Comamonadaceae</taxon>
        <taxon>Ramlibacter</taxon>
    </lineage>
</organism>
<dbReference type="SUPFAM" id="SSF52172">
    <property type="entry name" value="CheY-like"/>
    <property type="match status" value="1"/>
</dbReference>
<dbReference type="PROSITE" id="PS50112">
    <property type="entry name" value="PAS"/>
    <property type="match status" value="1"/>
</dbReference>
<keyword evidence="8" id="KW-0732">Signal</keyword>
<dbReference type="CDD" id="cd00082">
    <property type="entry name" value="HisKA"/>
    <property type="match status" value="1"/>
</dbReference>
<feature type="chain" id="PRO_5032283483" description="histidine kinase" evidence="8">
    <location>
        <begin position="27"/>
        <end position="1049"/>
    </location>
</feature>
<keyword evidence="7" id="KW-1133">Transmembrane helix</keyword>
<evidence type="ECO:0000256" key="3">
    <source>
        <dbReference type="ARBA" id="ARBA00022553"/>
    </source>
</evidence>
<feature type="region of interest" description="Disordered" evidence="6">
    <location>
        <begin position="936"/>
        <end position="956"/>
    </location>
</feature>
<dbReference type="PROSITE" id="PS50110">
    <property type="entry name" value="RESPONSE_REGULATORY"/>
    <property type="match status" value="1"/>
</dbReference>
<feature type="modified residue" description="4-aspartylphosphate" evidence="4">
    <location>
        <position position="859"/>
    </location>
</feature>
<dbReference type="Gene3D" id="3.30.565.10">
    <property type="entry name" value="Histidine kinase-like ATPase, C-terminal domain"/>
    <property type="match status" value="1"/>
</dbReference>
<dbReference type="InterPro" id="IPR036641">
    <property type="entry name" value="HPT_dom_sf"/>
</dbReference>
<dbReference type="Gene3D" id="3.30.450.20">
    <property type="entry name" value="PAS domain"/>
    <property type="match status" value="1"/>
</dbReference>
<dbReference type="Gene3D" id="1.10.287.130">
    <property type="match status" value="1"/>
</dbReference>
<evidence type="ECO:0000313" key="14">
    <source>
        <dbReference type="Proteomes" id="UP000541185"/>
    </source>
</evidence>
<dbReference type="SUPFAM" id="SSF47384">
    <property type="entry name" value="Homodimeric domain of signal transducing histidine kinase"/>
    <property type="match status" value="1"/>
</dbReference>
<dbReference type="InterPro" id="IPR011623">
    <property type="entry name" value="7TMR_DISM_rcpt_extracell_dom1"/>
</dbReference>
<keyword evidence="14" id="KW-1185">Reference proteome</keyword>
<keyword evidence="3 4" id="KW-0597">Phosphoprotein</keyword>
<dbReference type="InterPro" id="IPR035965">
    <property type="entry name" value="PAS-like_dom_sf"/>
</dbReference>
<feature type="transmembrane region" description="Helical" evidence="7">
    <location>
        <begin position="201"/>
        <end position="222"/>
    </location>
</feature>
<dbReference type="InterPro" id="IPR000014">
    <property type="entry name" value="PAS"/>
</dbReference>
<dbReference type="Pfam" id="PF08447">
    <property type="entry name" value="PAS_3"/>
    <property type="match status" value="1"/>
</dbReference>
<evidence type="ECO:0000256" key="2">
    <source>
        <dbReference type="ARBA" id="ARBA00012438"/>
    </source>
</evidence>
<feature type="domain" description="Histidine kinase" evidence="9">
    <location>
        <begin position="569"/>
        <end position="779"/>
    </location>
</feature>
<reference evidence="13 14" key="1">
    <citation type="submission" date="2020-04" db="EMBL/GenBank/DDBJ databases">
        <title>Ramlibacter sp. G-1-2-2 isolated from soil.</title>
        <authorList>
            <person name="Dahal R.H."/>
        </authorList>
    </citation>
    <scope>NUCLEOTIDE SEQUENCE [LARGE SCALE GENOMIC DNA]</scope>
    <source>
        <strain evidence="13 14">G-1-2-2</strain>
    </source>
</reference>
<dbReference type="InterPro" id="IPR001610">
    <property type="entry name" value="PAC"/>
</dbReference>
<feature type="coiled-coil region" evidence="5">
    <location>
        <begin position="539"/>
        <end position="572"/>
    </location>
</feature>
<feature type="domain" description="Response regulatory" evidence="10">
    <location>
        <begin position="810"/>
        <end position="929"/>
    </location>
</feature>
<evidence type="ECO:0000256" key="6">
    <source>
        <dbReference type="SAM" id="MobiDB-lite"/>
    </source>
</evidence>
<comment type="caution">
    <text evidence="13">The sequence shown here is derived from an EMBL/GenBank/DDBJ whole genome shotgun (WGS) entry which is preliminary data.</text>
</comment>